<dbReference type="AlphaFoldDB" id="A0A0L6W2L9"/>
<sequence>MIIATETVIAMRCPSCGKLEFHKLSRFDFAGTNTVKVSCTCGAPKLIIGTKNRQQFWLQIPCVLCETNHLVYYRARQLWNEQVNFFYCSDTNVELGFFGPDEKVRAVAENYEHNLETLVDELGYDDYFFNPEVMFEVLNYLHDFAEEGYLYCECGSFQIEIDIFPDRIELQCKDCGAESVVYAETDDDLINIQNIKKIELVKNGFKFLNSIKNNNSNSGKNSGPKPKKRNKR</sequence>
<name>A0A0L6W2L9_9FIRM</name>
<organism evidence="2 3">
    <name type="scientific">Thermincola ferriacetica</name>
    <dbReference type="NCBI Taxonomy" id="281456"/>
    <lineage>
        <taxon>Bacteria</taxon>
        <taxon>Bacillati</taxon>
        <taxon>Bacillota</taxon>
        <taxon>Clostridia</taxon>
        <taxon>Eubacteriales</taxon>
        <taxon>Thermincolaceae</taxon>
        <taxon>Thermincola</taxon>
    </lineage>
</organism>
<evidence type="ECO:0000313" key="3">
    <source>
        <dbReference type="Proteomes" id="UP000037175"/>
    </source>
</evidence>
<evidence type="ECO:0000313" key="2">
    <source>
        <dbReference type="EMBL" id="KNZ69785.1"/>
    </source>
</evidence>
<dbReference type="EMBL" id="LGTE01000009">
    <property type="protein sequence ID" value="KNZ69785.1"/>
    <property type="molecule type" value="Genomic_DNA"/>
</dbReference>
<accession>A0A0L6W2L9</accession>
<reference evidence="3" key="1">
    <citation type="submission" date="2015-07" db="EMBL/GenBank/DDBJ databases">
        <title>Complete Genome of Thermincola ferriacetica strain Z-0001T.</title>
        <authorList>
            <person name="Lusk B."/>
            <person name="Badalamenti J.P."/>
            <person name="Parameswaran P."/>
            <person name="Bond D.R."/>
            <person name="Torres C.I."/>
        </authorList>
    </citation>
    <scope>NUCLEOTIDE SEQUENCE [LARGE SCALE GENOMIC DNA]</scope>
    <source>
        <strain evidence="3">Z-0001</strain>
    </source>
</reference>
<feature type="region of interest" description="Disordered" evidence="1">
    <location>
        <begin position="212"/>
        <end position="232"/>
    </location>
</feature>
<feature type="compositionally biased region" description="Low complexity" evidence="1">
    <location>
        <begin position="212"/>
        <end position="224"/>
    </location>
</feature>
<dbReference type="Proteomes" id="UP000037175">
    <property type="component" value="Unassembled WGS sequence"/>
</dbReference>
<proteinExistence type="predicted"/>
<comment type="caution">
    <text evidence="2">The sequence shown here is derived from an EMBL/GenBank/DDBJ whole genome shotgun (WGS) entry which is preliminary data.</text>
</comment>
<dbReference type="RefSeq" id="WP_052217805.1">
    <property type="nucleotide sequence ID" value="NZ_LGTE01000009.1"/>
</dbReference>
<keyword evidence="3" id="KW-1185">Reference proteome</keyword>
<protein>
    <recommendedName>
        <fullName evidence="4">CpXC domain-containing protein</fullName>
    </recommendedName>
</protein>
<evidence type="ECO:0008006" key="4">
    <source>
        <dbReference type="Google" id="ProtNLM"/>
    </source>
</evidence>
<evidence type="ECO:0000256" key="1">
    <source>
        <dbReference type="SAM" id="MobiDB-lite"/>
    </source>
</evidence>
<gene>
    <name evidence="2" type="ORF">Tfer_1604</name>
</gene>